<protein>
    <submittedName>
        <fullName evidence="7">Serine protease inhibitor 42Dd-like</fullName>
    </submittedName>
</protein>
<proteinExistence type="inferred from homology"/>
<evidence type="ECO:0000313" key="7">
    <source>
        <dbReference type="RefSeq" id="XP_016942793.3"/>
    </source>
</evidence>
<dbReference type="Pfam" id="PF00079">
    <property type="entry name" value="Serpin"/>
    <property type="match status" value="1"/>
</dbReference>
<organism evidence="6 7">
    <name type="scientific">Drosophila suzukii</name>
    <name type="common">Spotted-wing drosophila fruit fly</name>
    <dbReference type="NCBI Taxonomy" id="28584"/>
    <lineage>
        <taxon>Eukaryota</taxon>
        <taxon>Metazoa</taxon>
        <taxon>Ecdysozoa</taxon>
        <taxon>Arthropoda</taxon>
        <taxon>Hexapoda</taxon>
        <taxon>Insecta</taxon>
        <taxon>Pterygota</taxon>
        <taxon>Neoptera</taxon>
        <taxon>Endopterygota</taxon>
        <taxon>Diptera</taxon>
        <taxon>Brachycera</taxon>
        <taxon>Muscomorpha</taxon>
        <taxon>Ephydroidea</taxon>
        <taxon>Drosophilidae</taxon>
        <taxon>Drosophila</taxon>
        <taxon>Sophophora</taxon>
    </lineage>
</organism>
<evidence type="ECO:0000256" key="2">
    <source>
        <dbReference type="ARBA" id="ARBA00022900"/>
    </source>
</evidence>
<dbReference type="GeneID" id="108019473"/>
<dbReference type="SUPFAM" id="SSF56574">
    <property type="entry name" value="Serpins"/>
    <property type="match status" value="1"/>
</dbReference>
<dbReference type="InterPro" id="IPR042185">
    <property type="entry name" value="Serpin_sf_2"/>
</dbReference>
<dbReference type="PANTHER" id="PTHR11461:SF372">
    <property type="entry name" value="ACCESSORY GLAND PROTEIN ACP76A-RELATED"/>
    <property type="match status" value="1"/>
</dbReference>
<gene>
    <name evidence="7" type="primary">LOC108019473</name>
</gene>
<evidence type="ECO:0000256" key="3">
    <source>
        <dbReference type="RuleBase" id="RU000411"/>
    </source>
</evidence>
<dbReference type="InterPro" id="IPR000215">
    <property type="entry name" value="Serpin_fam"/>
</dbReference>
<dbReference type="RefSeq" id="XP_016942793.3">
    <property type="nucleotide sequence ID" value="XM_017087304.3"/>
</dbReference>
<dbReference type="Gene3D" id="3.30.497.10">
    <property type="entry name" value="Antithrombin, subunit I, domain 2"/>
    <property type="match status" value="1"/>
</dbReference>
<dbReference type="GO" id="GO:0005615">
    <property type="term" value="C:extracellular space"/>
    <property type="evidence" value="ECO:0007669"/>
    <property type="project" value="InterPro"/>
</dbReference>
<evidence type="ECO:0000259" key="5">
    <source>
        <dbReference type="SMART" id="SM00093"/>
    </source>
</evidence>
<dbReference type="SMART" id="SM00093">
    <property type="entry name" value="SERPIN"/>
    <property type="match status" value="1"/>
</dbReference>
<accession>A0AB39ZVW7</accession>
<keyword evidence="1 7" id="KW-0646">Protease inhibitor</keyword>
<dbReference type="Proteomes" id="UP001652628">
    <property type="component" value="Chromosome 2L"/>
</dbReference>
<dbReference type="InterPro" id="IPR036186">
    <property type="entry name" value="Serpin_sf"/>
</dbReference>
<name>A0AB39ZVW7_DROSZ</name>
<dbReference type="Gene3D" id="2.30.39.10">
    <property type="entry name" value="Alpha-1-antitrypsin, domain 1"/>
    <property type="match status" value="1"/>
</dbReference>
<feature type="domain" description="Serpin" evidence="5">
    <location>
        <begin position="19"/>
        <end position="376"/>
    </location>
</feature>
<sequence length="378" mass="42544">MKFLSLMLLATSATARFTDDLYQVLAKNNANKNLISSPLSVDIALSMVYMAAGGKTAQEMRSVLKLPADKKDVARKYKEFLTNLEGREKVAILDLANRIYVNDNFTIVPEFNQVVKNSFKAEAEALNVKDSKKAASIVNKWVNDQTRSRIKTIVSDQDIDSDLRMILLNAIYFKGQWQLAFNRKRTKEADFRTADKKTVPVQMMRVFGSFRAGYVKELDAKVIELPYRNSNLYMVIFLPEKVDGLQEMERKIAGFSPRLSVQEVVLKLPKFKVEFSAELEDILLTMGIQEALSDDADFGGLVKSSKAKISKVIQKAFIEVNEEGAEAAAVTGIKMVVPLSVKLNEPPPLEINADHPFAYVIRDKDTIYFQGHFVRPGK</sequence>
<dbReference type="GO" id="GO:0004867">
    <property type="term" value="F:serine-type endopeptidase inhibitor activity"/>
    <property type="evidence" value="ECO:0007669"/>
    <property type="project" value="UniProtKB-KW"/>
</dbReference>
<evidence type="ECO:0000256" key="4">
    <source>
        <dbReference type="SAM" id="SignalP"/>
    </source>
</evidence>
<keyword evidence="6" id="KW-1185">Reference proteome</keyword>
<dbReference type="AlphaFoldDB" id="A0AB39ZVW7"/>
<comment type="similarity">
    <text evidence="3">Belongs to the serpin family.</text>
</comment>
<dbReference type="CDD" id="cd19954">
    <property type="entry name" value="serpin42Dd-like_insects"/>
    <property type="match status" value="1"/>
</dbReference>
<evidence type="ECO:0000313" key="6">
    <source>
        <dbReference type="Proteomes" id="UP001652628"/>
    </source>
</evidence>
<dbReference type="InterPro" id="IPR023796">
    <property type="entry name" value="Serpin_dom"/>
</dbReference>
<dbReference type="InterPro" id="IPR042178">
    <property type="entry name" value="Serpin_sf_1"/>
</dbReference>
<feature type="signal peptide" evidence="4">
    <location>
        <begin position="1"/>
        <end position="15"/>
    </location>
</feature>
<reference evidence="6" key="1">
    <citation type="submission" date="2025-05" db="UniProtKB">
        <authorList>
            <consortium name="RefSeq"/>
        </authorList>
    </citation>
    <scope>NUCLEOTIDE SEQUENCE [LARGE SCALE GENOMIC DNA]</scope>
</reference>
<keyword evidence="4" id="KW-0732">Signal</keyword>
<dbReference type="PANTHER" id="PTHR11461">
    <property type="entry name" value="SERINE PROTEASE INHIBITOR, SERPIN"/>
    <property type="match status" value="1"/>
</dbReference>
<keyword evidence="2 7" id="KW-0722">Serine protease inhibitor</keyword>
<reference evidence="7" key="2">
    <citation type="submission" date="2025-08" db="UniProtKB">
        <authorList>
            <consortium name="RefSeq"/>
        </authorList>
    </citation>
    <scope>IDENTIFICATION</scope>
</reference>
<feature type="chain" id="PRO_5047197487" evidence="4">
    <location>
        <begin position="16"/>
        <end position="378"/>
    </location>
</feature>
<evidence type="ECO:0000256" key="1">
    <source>
        <dbReference type="ARBA" id="ARBA00022690"/>
    </source>
</evidence>